<dbReference type="RefSeq" id="WP_061507269.1">
    <property type="nucleotide sequence ID" value="NZ_LHZF01000080.1"/>
</dbReference>
<accession>A0A149S4Y1</accession>
<gene>
    <name evidence="2" type="ORF">AD933_00795</name>
</gene>
<reference evidence="2 3" key="1">
    <citation type="submission" date="2015-06" db="EMBL/GenBank/DDBJ databases">
        <title>Improved classification and identification of acetic acid bacteria using matrix-assisted laser desorption/ionization time-of-flight mass spectrometry; Gluconobacter nephelii and Gluconobacter uchimurae are later heterotypic synonyms of Gluconobacter japonicus and Gluconobacter oxydans, respectively.</title>
        <authorList>
            <person name="Li L."/>
            <person name="Cleenwerck I."/>
            <person name="De Vuyst L."/>
            <person name="Vandamme P."/>
        </authorList>
    </citation>
    <scope>NUCLEOTIDE SEQUENCE [LARGE SCALE GENOMIC DNA]</scope>
    <source>
        <strain evidence="2 3">LMG 1552</strain>
    </source>
</reference>
<dbReference type="AlphaFoldDB" id="A0A149S4Y1"/>
<sequence>MSAVRRFLDLGSGHLPRVDRERLDEAVRFGGLGAPGACMAGPYGWFVHVPEDTAVGTWDGTPALAAILAHARALGCDHVLIDADGPVDDALPWFDED</sequence>
<dbReference type="EMBL" id="LHZF01000080">
    <property type="protein sequence ID" value="KXV21759.1"/>
    <property type="molecule type" value="Genomic_DNA"/>
</dbReference>
<dbReference type="Proteomes" id="UP000075526">
    <property type="component" value="Unassembled WGS sequence"/>
</dbReference>
<protein>
    <recommendedName>
        <fullName evidence="1">DUF5983 domain-containing protein</fullName>
    </recommendedName>
</protein>
<organism evidence="2 3">
    <name type="scientific">Acetobacter malorum</name>
    <dbReference type="NCBI Taxonomy" id="178901"/>
    <lineage>
        <taxon>Bacteria</taxon>
        <taxon>Pseudomonadati</taxon>
        <taxon>Pseudomonadota</taxon>
        <taxon>Alphaproteobacteria</taxon>
        <taxon>Acetobacterales</taxon>
        <taxon>Acetobacteraceae</taxon>
        <taxon>Acetobacter</taxon>
    </lineage>
</organism>
<evidence type="ECO:0000259" key="1">
    <source>
        <dbReference type="Pfam" id="PF19419"/>
    </source>
</evidence>
<comment type="caution">
    <text evidence="2">The sequence shown here is derived from an EMBL/GenBank/DDBJ whole genome shotgun (WGS) entry which is preliminary data.</text>
</comment>
<evidence type="ECO:0000313" key="2">
    <source>
        <dbReference type="EMBL" id="KXV21759.1"/>
    </source>
</evidence>
<dbReference type="Pfam" id="PF19419">
    <property type="entry name" value="DUF5983"/>
    <property type="match status" value="1"/>
</dbReference>
<feature type="domain" description="DUF5983" evidence="1">
    <location>
        <begin position="7"/>
        <end position="95"/>
    </location>
</feature>
<proteinExistence type="predicted"/>
<dbReference type="PATRIC" id="fig|178901.13.peg.2717"/>
<dbReference type="InterPro" id="IPR046025">
    <property type="entry name" value="DUF5983"/>
</dbReference>
<name>A0A149S4Y1_9PROT</name>
<evidence type="ECO:0000313" key="3">
    <source>
        <dbReference type="Proteomes" id="UP000075526"/>
    </source>
</evidence>